<name>A0A3S3AC11_9NOCA</name>
<dbReference type="PANTHER" id="PTHR36124:SF1">
    <property type="entry name" value="ER-BOUND OXYGENASE MPAB_MPAB'_RUBBER OXYGENASE CATALYTIC DOMAIN-CONTAINING PROTEIN"/>
    <property type="match status" value="1"/>
</dbReference>
<sequence>MGGKRVSPTNSVSSRSDQRSASHRGKTFRTFPTPERDPHAGPGRMGWVRVIEGLDPQSRHQDIIRITAGYEFPWDYQRSLEFALFRTYCVPSISALLARTGEFEHRPQKRYDDTALLMGELVEHGYDSERGRESLRNINRMHGRYTISNDDMRYVLSTFVYDPIDWIDRYGWRRLHPNERLASYHFYRQVGIRMGIKDIPDSYQGFQRFKMDYERDHFVYSEDNHRIGTYTLRLFQSWYPRLLERPVAAAVYALIDDRMSAAFGFPTGSPRVRTAVETGLRARSAIVRVLPKRRVSAGAGDPGNRTYPGYPVGYRPRDLGVQ</sequence>
<dbReference type="AlphaFoldDB" id="A0A3S3AC11"/>
<protein>
    <submittedName>
        <fullName evidence="3">DUF2236 domain-containing protein</fullName>
    </submittedName>
</protein>
<evidence type="ECO:0000313" key="3">
    <source>
        <dbReference type="EMBL" id="RVW00939.1"/>
    </source>
</evidence>
<dbReference type="InterPro" id="IPR046366">
    <property type="entry name" value="MPAB"/>
</dbReference>
<dbReference type="GO" id="GO:0016491">
    <property type="term" value="F:oxidoreductase activity"/>
    <property type="evidence" value="ECO:0007669"/>
    <property type="project" value="InterPro"/>
</dbReference>
<keyword evidence="4" id="KW-1185">Reference proteome</keyword>
<dbReference type="PANTHER" id="PTHR36124">
    <property type="match status" value="1"/>
</dbReference>
<comment type="caution">
    <text evidence="3">The sequence shown here is derived from an EMBL/GenBank/DDBJ whole genome shotgun (WGS) entry which is preliminary data.</text>
</comment>
<feature type="region of interest" description="Disordered" evidence="1">
    <location>
        <begin position="1"/>
        <end position="44"/>
    </location>
</feature>
<dbReference type="Pfam" id="PF09995">
    <property type="entry name" value="MPAB_Lcp_cat"/>
    <property type="match status" value="1"/>
</dbReference>
<organism evidence="3 4">
    <name type="scientific">Rhodococcus spongiicola</name>
    <dbReference type="NCBI Taxonomy" id="2487352"/>
    <lineage>
        <taxon>Bacteria</taxon>
        <taxon>Bacillati</taxon>
        <taxon>Actinomycetota</taxon>
        <taxon>Actinomycetes</taxon>
        <taxon>Mycobacteriales</taxon>
        <taxon>Nocardiaceae</taxon>
        <taxon>Rhodococcus</taxon>
    </lineage>
</organism>
<evidence type="ECO:0000313" key="4">
    <source>
        <dbReference type="Proteomes" id="UP000284333"/>
    </source>
</evidence>
<evidence type="ECO:0000259" key="2">
    <source>
        <dbReference type="Pfam" id="PF09995"/>
    </source>
</evidence>
<evidence type="ECO:0000256" key="1">
    <source>
        <dbReference type="SAM" id="MobiDB-lite"/>
    </source>
</evidence>
<feature type="region of interest" description="Disordered" evidence="1">
    <location>
        <begin position="297"/>
        <end position="322"/>
    </location>
</feature>
<reference evidence="3 4" key="1">
    <citation type="submission" date="2018-11" db="EMBL/GenBank/DDBJ databases">
        <title>Rhodococcus spongicola sp. nov. and Rhodococcus xishaensis sp. nov. from marine sponges.</title>
        <authorList>
            <person name="Li L."/>
            <person name="Lin H.W."/>
        </authorList>
    </citation>
    <scope>NUCLEOTIDE SEQUENCE [LARGE SCALE GENOMIC DNA]</scope>
    <source>
        <strain evidence="3 4">LHW50502</strain>
    </source>
</reference>
<dbReference type="EMBL" id="RKLN01000006">
    <property type="protein sequence ID" value="RVW00939.1"/>
    <property type="molecule type" value="Genomic_DNA"/>
</dbReference>
<dbReference type="InterPro" id="IPR018713">
    <property type="entry name" value="MPAB/Lcp_cat_dom"/>
</dbReference>
<gene>
    <name evidence="3" type="ORF">EF834_16350</name>
</gene>
<accession>A0A3S3AC11</accession>
<feature type="domain" description="ER-bound oxygenase mpaB/mpaB'/Rubber oxygenase catalytic" evidence="2">
    <location>
        <begin position="94"/>
        <end position="276"/>
    </location>
</feature>
<dbReference type="Proteomes" id="UP000284333">
    <property type="component" value="Unassembled WGS sequence"/>
</dbReference>
<dbReference type="OrthoDB" id="836517at2"/>
<proteinExistence type="predicted"/>